<keyword evidence="6" id="KW-1185">Reference proteome</keyword>
<feature type="region of interest" description="Disordered" evidence="4">
    <location>
        <begin position="1"/>
        <end position="46"/>
    </location>
</feature>
<dbReference type="InterPro" id="IPR006059">
    <property type="entry name" value="SBP"/>
</dbReference>
<gene>
    <name evidence="5" type="ORF">O4U47_00940</name>
</gene>
<dbReference type="PANTHER" id="PTHR43649:SF34">
    <property type="entry name" value="ABC TRANSPORTER PERIPLASMIC-BINDING PROTEIN YCJN-RELATED"/>
    <property type="match status" value="1"/>
</dbReference>
<feature type="compositionally biased region" description="Pro residues" evidence="4">
    <location>
        <begin position="9"/>
        <end position="24"/>
    </location>
</feature>
<dbReference type="Proteomes" id="UP001165685">
    <property type="component" value="Unassembled WGS sequence"/>
</dbReference>
<feature type="compositionally biased region" description="Low complexity" evidence="4">
    <location>
        <begin position="30"/>
        <end position="46"/>
    </location>
</feature>
<keyword evidence="2" id="KW-0813">Transport</keyword>
<evidence type="ECO:0000256" key="3">
    <source>
        <dbReference type="ARBA" id="ARBA00022729"/>
    </source>
</evidence>
<evidence type="ECO:0000256" key="4">
    <source>
        <dbReference type="SAM" id="MobiDB-lite"/>
    </source>
</evidence>
<reference evidence="5" key="1">
    <citation type="submission" date="2023-01" db="EMBL/GenBank/DDBJ databases">
        <title>Draft genome sequence of Nocardiopsis sp. LSu2-4 isolated from halophytes.</title>
        <authorList>
            <person name="Duangmal K."/>
            <person name="Chantavorakit T."/>
        </authorList>
    </citation>
    <scope>NUCLEOTIDE SEQUENCE</scope>
    <source>
        <strain evidence="5">LSu2-4</strain>
    </source>
</reference>
<dbReference type="SUPFAM" id="SSF53850">
    <property type="entry name" value="Periplasmic binding protein-like II"/>
    <property type="match status" value="1"/>
</dbReference>
<comment type="similarity">
    <text evidence="1">Belongs to the bacterial solute-binding protein 1 family.</text>
</comment>
<organism evidence="5 6">
    <name type="scientific">Nocardiopsis suaedae</name>
    <dbReference type="NCBI Taxonomy" id="3018444"/>
    <lineage>
        <taxon>Bacteria</taxon>
        <taxon>Bacillati</taxon>
        <taxon>Actinomycetota</taxon>
        <taxon>Actinomycetes</taxon>
        <taxon>Streptosporangiales</taxon>
        <taxon>Nocardiopsidaceae</taxon>
        <taxon>Nocardiopsis</taxon>
    </lineage>
</organism>
<keyword evidence="3" id="KW-0732">Signal</keyword>
<protein>
    <submittedName>
        <fullName evidence="5">Extracellular solute-binding protein</fullName>
    </submittedName>
</protein>
<evidence type="ECO:0000256" key="2">
    <source>
        <dbReference type="ARBA" id="ARBA00022448"/>
    </source>
</evidence>
<sequence length="497" mass="51349">MHEPRPPPRPDPPPPPPGPAPPPPADDRAAPPAAARRPRHGPGSARRPFWAAGAALLLALTACQAPEDQGALVFWTPHVTPDRLAQQEATAAAFTEETGVDVDVVPMSAEDQNQSMAVGSASGDVPDVVLLAPDQAAAWSAQGVLDAGTADAVVQELGPDTFSRNALDMVTFEGVPAAVPSDGWGQVLVYRADLFEQAGLDPPATLEDVADAAEELDGDGRAGIVLGTEPGDPFTTQTVEALLLAGGCELVDGAGEVALEEPACVDALDAYARMAGASVPGDQDVETTRAAYLSGEAAMLFWGSHIYDELAGLAPDFPPTCPECSDDPEFLAENSGTVGALSAPDGSPVQYGLTLNLGVPVGADTADARAFVEYLMGPGYVESLEVSPEGRVPVRPGTPDEPEVYAEAWSELPTGEDDDSRAPLSEFYGEAVIGDIVEGAQSFRRWGYGTEHAAFAGPLAAQNTLAQEVGPLFEGEEPAVVAASMADAARAVKADTE</sequence>
<dbReference type="Pfam" id="PF01547">
    <property type="entry name" value="SBP_bac_1"/>
    <property type="match status" value="1"/>
</dbReference>
<proteinExistence type="inferred from homology"/>
<dbReference type="PANTHER" id="PTHR43649">
    <property type="entry name" value="ARABINOSE-BINDING PROTEIN-RELATED"/>
    <property type="match status" value="1"/>
</dbReference>
<dbReference type="Gene3D" id="3.40.190.10">
    <property type="entry name" value="Periplasmic binding protein-like II"/>
    <property type="match status" value="1"/>
</dbReference>
<accession>A0ABT4TEC5</accession>
<evidence type="ECO:0000313" key="6">
    <source>
        <dbReference type="Proteomes" id="UP001165685"/>
    </source>
</evidence>
<evidence type="ECO:0000313" key="5">
    <source>
        <dbReference type="EMBL" id="MDA2803062.1"/>
    </source>
</evidence>
<name>A0ABT4TEC5_9ACTN</name>
<dbReference type="InterPro" id="IPR050490">
    <property type="entry name" value="Bact_solute-bd_prot1"/>
</dbReference>
<dbReference type="EMBL" id="JAQFWP010000001">
    <property type="protein sequence ID" value="MDA2803062.1"/>
    <property type="molecule type" value="Genomic_DNA"/>
</dbReference>
<comment type="caution">
    <text evidence="5">The sequence shown here is derived from an EMBL/GenBank/DDBJ whole genome shotgun (WGS) entry which is preliminary data.</text>
</comment>
<evidence type="ECO:0000256" key="1">
    <source>
        <dbReference type="ARBA" id="ARBA00008520"/>
    </source>
</evidence>
<dbReference type="RefSeq" id="WP_270675139.1">
    <property type="nucleotide sequence ID" value="NZ_JAQFWP010000001.1"/>
</dbReference>